<dbReference type="RefSeq" id="WP_120557764.1">
    <property type="nucleotide sequence ID" value="NZ_RAWK01000153.1"/>
</dbReference>
<dbReference type="OrthoDB" id="7116365at2"/>
<evidence type="ECO:0000313" key="2">
    <source>
        <dbReference type="Proteomes" id="UP000267003"/>
    </source>
</evidence>
<dbReference type="Proteomes" id="UP000267003">
    <property type="component" value="Unassembled WGS sequence"/>
</dbReference>
<keyword evidence="2" id="KW-1185">Reference proteome</keyword>
<dbReference type="AlphaFoldDB" id="A0A3A8PY23"/>
<evidence type="ECO:0000313" key="1">
    <source>
        <dbReference type="EMBL" id="RKH61263.1"/>
    </source>
</evidence>
<comment type="caution">
    <text evidence="1">The sequence shown here is derived from an EMBL/GenBank/DDBJ whole genome shotgun (WGS) entry which is preliminary data.</text>
</comment>
<proteinExistence type="predicted"/>
<organism evidence="1 2">
    <name type="scientific">Corallococcus aberystwythensis</name>
    <dbReference type="NCBI Taxonomy" id="2316722"/>
    <lineage>
        <taxon>Bacteria</taxon>
        <taxon>Pseudomonadati</taxon>
        <taxon>Myxococcota</taxon>
        <taxon>Myxococcia</taxon>
        <taxon>Myxococcales</taxon>
        <taxon>Cystobacterineae</taxon>
        <taxon>Myxococcaceae</taxon>
        <taxon>Corallococcus</taxon>
    </lineage>
</organism>
<accession>A0A3A8PY23</accession>
<dbReference type="EMBL" id="RAWK01000153">
    <property type="protein sequence ID" value="RKH61263.1"/>
    <property type="molecule type" value="Genomic_DNA"/>
</dbReference>
<protein>
    <submittedName>
        <fullName evidence="1">Uncharacterized protein</fullName>
    </submittedName>
</protein>
<sequence length="343" mass="38399">MKDGYVVLDYSVLEEDMSSVMTSHLKKYVDAKTDSAHGLKYFKSYRVKDPAGFVCDMSEPNKSLFDATQFIRGRLSSFSSSHIKILVAGHGQYNENRGLVAGGATGTKLGVRNQNIADHIHRITSAFKDTSIRWSIALCICFAGRPTVGYESQVTQDSLFSDSLSGQLAQALQKKLADFTLKANFTSVRVGDSGHLNADRDLDQVNKFQFMRKESLARVRYRRGFEFWGNKSEEGPIVDWRMCCSLAFAALQSGVTDDNVDSKEMQSAFLEEFVTVARDVAEDNAPFAESLEEFRADLGDVLNYRLIDMHLQSYEVTNMEKANKIVWTCARGQLSHAVTIREA</sequence>
<name>A0A3A8PY23_9BACT</name>
<gene>
    <name evidence="1" type="ORF">D7W81_24230</name>
</gene>
<reference evidence="2" key="1">
    <citation type="submission" date="2018-09" db="EMBL/GenBank/DDBJ databases">
        <authorList>
            <person name="Livingstone P.G."/>
            <person name="Whitworth D.E."/>
        </authorList>
    </citation>
    <scope>NUCLEOTIDE SEQUENCE [LARGE SCALE GENOMIC DNA]</scope>
    <source>
        <strain evidence="2">AB050A</strain>
    </source>
</reference>